<name>A0A1Z5KB31_FISSO</name>
<proteinExistence type="predicted"/>
<reference evidence="1 2" key="1">
    <citation type="journal article" date="2015" name="Plant Cell">
        <title>Oil accumulation by the oleaginous diatom Fistulifera solaris as revealed by the genome and transcriptome.</title>
        <authorList>
            <person name="Tanaka T."/>
            <person name="Maeda Y."/>
            <person name="Veluchamy A."/>
            <person name="Tanaka M."/>
            <person name="Abida H."/>
            <person name="Marechal E."/>
            <person name="Bowler C."/>
            <person name="Muto M."/>
            <person name="Sunaga Y."/>
            <person name="Tanaka M."/>
            <person name="Yoshino T."/>
            <person name="Taniguchi T."/>
            <person name="Fukuda Y."/>
            <person name="Nemoto M."/>
            <person name="Matsumoto M."/>
            <person name="Wong P.S."/>
            <person name="Aburatani S."/>
            <person name="Fujibuchi W."/>
        </authorList>
    </citation>
    <scope>NUCLEOTIDE SEQUENCE [LARGE SCALE GENOMIC DNA]</scope>
    <source>
        <strain evidence="1 2">JPCC DA0580</strain>
    </source>
</reference>
<dbReference type="OrthoDB" id="5130at2759"/>
<protein>
    <submittedName>
        <fullName evidence="1">Uncharacterized protein</fullName>
    </submittedName>
</protein>
<evidence type="ECO:0000313" key="1">
    <source>
        <dbReference type="EMBL" id="GAX23469.1"/>
    </source>
</evidence>
<dbReference type="SUPFAM" id="SSF54427">
    <property type="entry name" value="NTF2-like"/>
    <property type="match status" value="1"/>
</dbReference>
<comment type="caution">
    <text evidence="1">The sequence shown here is derived from an EMBL/GenBank/DDBJ whole genome shotgun (WGS) entry which is preliminary data.</text>
</comment>
<organism evidence="1 2">
    <name type="scientific">Fistulifera solaris</name>
    <name type="common">Oleaginous diatom</name>
    <dbReference type="NCBI Taxonomy" id="1519565"/>
    <lineage>
        <taxon>Eukaryota</taxon>
        <taxon>Sar</taxon>
        <taxon>Stramenopiles</taxon>
        <taxon>Ochrophyta</taxon>
        <taxon>Bacillariophyta</taxon>
        <taxon>Bacillariophyceae</taxon>
        <taxon>Bacillariophycidae</taxon>
        <taxon>Naviculales</taxon>
        <taxon>Naviculaceae</taxon>
        <taxon>Fistulifera</taxon>
    </lineage>
</organism>
<dbReference type="InParanoid" id="A0A1Z5KB31"/>
<dbReference type="EMBL" id="BDSP01000202">
    <property type="protein sequence ID" value="GAX23469.1"/>
    <property type="molecule type" value="Genomic_DNA"/>
</dbReference>
<dbReference type="Gene3D" id="3.10.450.50">
    <property type="match status" value="1"/>
</dbReference>
<accession>A0A1Z5KB31</accession>
<gene>
    <name evidence="1" type="ORF">FisN_14Hh362</name>
</gene>
<keyword evidence="2" id="KW-1185">Reference proteome</keyword>
<dbReference type="Proteomes" id="UP000198406">
    <property type="component" value="Unassembled WGS sequence"/>
</dbReference>
<sequence length="265" mass="29311">MTAVTELRILGRRLQQSSTYVVLVPQDAPLHLSFQASWLGEAYNVDEWKAYFNDLSPTNEFRWFGLNFNGRSFGSGSGAFPQWLELLGQYLRPTDLLDQDMGSENKDDVECASVLRAQTAFYSALTSGDLDAMKAVYIPEVSDEVTEVINAGGRIDSWKDCLLEGARPEGMRVANSDACIISETEAYSTIIEFPINTGIDTATLLAVQKWVRSSKDGEWKLQLHQTIPWSRDSRAQGTLRCDCRGCVALTRSSAAEQSTFGGLIG</sequence>
<evidence type="ECO:0000313" key="2">
    <source>
        <dbReference type="Proteomes" id="UP000198406"/>
    </source>
</evidence>
<dbReference type="InterPro" id="IPR032710">
    <property type="entry name" value="NTF2-like_dom_sf"/>
</dbReference>
<dbReference type="AlphaFoldDB" id="A0A1Z5KB31"/>